<dbReference type="Proteomes" id="UP000068447">
    <property type="component" value="Chromosome"/>
</dbReference>
<organism evidence="2 3">
    <name type="scientific">Lacimicrobium alkaliphilum</name>
    <dbReference type="NCBI Taxonomy" id="1526571"/>
    <lineage>
        <taxon>Bacteria</taxon>
        <taxon>Pseudomonadati</taxon>
        <taxon>Pseudomonadota</taxon>
        <taxon>Gammaproteobacteria</taxon>
        <taxon>Alteromonadales</taxon>
        <taxon>Alteromonadaceae</taxon>
        <taxon>Lacimicrobium</taxon>
    </lineage>
</organism>
<dbReference type="InterPro" id="IPR051531">
    <property type="entry name" value="N-acetyltransferase"/>
</dbReference>
<name>A0A0U3AEM9_9ALTE</name>
<dbReference type="SUPFAM" id="SSF55729">
    <property type="entry name" value="Acyl-CoA N-acyltransferases (Nat)"/>
    <property type="match status" value="1"/>
</dbReference>
<gene>
    <name evidence="2" type="ORF">AT746_01900</name>
</gene>
<dbReference type="AlphaFoldDB" id="A0A0U3AEM9"/>
<reference evidence="2 3" key="1">
    <citation type="submission" date="2015-12" db="EMBL/GenBank/DDBJ databases">
        <title>Complete genome of Lacimicrobium alkaliphilum KCTC 32984.</title>
        <authorList>
            <person name="Kim S.-G."/>
            <person name="Lee Y.-J."/>
        </authorList>
    </citation>
    <scope>NUCLEOTIDE SEQUENCE [LARGE SCALE GENOMIC DNA]</scope>
    <source>
        <strain evidence="2 3">YelD216</strain>
    </source>
</reference>
<dbReference type="KEGG" id="lal:AT746_01900"/>
<proteinExistence type="predicted"/>
<dbReference type="EMBL" id="CP013650">
    <property type="protein sequence ID" value="ALS97153.1"/>
    <property type="molecule type" value="Genomic_DNA"/>
</dbReference>
<protein>
    <recommendedName>
        <fullName evidence="1">N-acetyltransferase domain-containing protein</fullName>
    </recommendedName>
</protein>
<accession>A0A0U3AEM9</accession>
<evidence type="ECO:0000259" key="1">
    <source>
        <dbReference type="PROSITE" id="PS51186"/>
    </source>
</evidence>
<dbReference type="InterPro" id="IPR016181">
    <property type="entry name" value="Acyl_CoA_acyltransferase"/>
</dbReference>
<dbReference type="PANTHER" id="PTHR43792">
    <property type="entry name" value="GNAT FAMILY, PUTATIVE (AFU_ORTHOLOGUE AFUA_3G00765)-RELATED-RELATED"/>
    <property type="match status" value="1"/>
</dbReference>
<sequence>MSPITTPRLNLRLLDDNDAAFILELLNDPDWLKYIGNRGVNNLDDARNFIQQGPLAMKQKHGFCMLRVGLKDKDQAIGLCGLLQRDNLPHPDLGFAFLPAGRGAGLATEAAAAVVEQADKDGRPTLLAFCLPDNQGSIKLLKRIGFVFKSEYRQTPDDELLHLYQRDNPTIQA</sequence>
<dbReference type="PROSITE" id="PS51186">
    <property type="entry name" value="GNAT"/>
    <property type="match status" value="1"/>
</dbReference>
<dbReference type="OrthoDB" id="9798081at2"/>
<dbReference type="Pfam" id="PF13302">
    <property type="entry name" value="Acetyltransf_3"/>
    <property type="match status" value="1"/>
</dbReference>
<dbReference type="PANTHER" id="PTHR43792:SF1">
    <property type="entry name" value="N-ACETYLTRANSFERASE DOMAIN-CONTAINING PROTEIN"/>
    <property type="match status" value="1"/>
</dbReference>
<feature type="domain" description="N-acetyltransferase" evidence="1">
    <location>
        <begin position="9"/>
        <end position="167"/>
    </location>
</feature>
<dbReference type="RefSeq" id="WP_062475684.1">
    <property type="nucleotide sequence ID" value="NZ_CP013650.1"/>
</dbReference>
<keyword evidence="3" id="KW-1185">Reference proteome</keyword>
<evidence type="ECO:0000313" key="2">
    <source>
        <dbReference type="EMBL" id="ALS97153.1"/>
    </source>
</evidence>
<dbReference type="GO" id="GO:0016747">
    <property type="term" value="F:acyltransferase activity, transferring groups other than amino-acyl groups"/>
    <property type="evidence" value="ECO:0007669"/>
    <property type="project" value="InterPro"/>
</dbReference>
<dbReference type="InterPro" id="IPR000182">
    <property type="entry name" value="GNAT_dom"/>
</dbReference>
<dbReference type="Gene3D" id="3.40.630.30">
    <property type="match status" value="1"/>
</dbReference>
<evidence type="ECO:0000313" key="3">
    <source>
        <dbReference type="Proteomes" id="UP000068447"/>
    </source>
</evidence>